<name>A6TRR9_ALKMQ</name>
<evidence type="ECO:0000259" key="3">
    <source>
        <dbReference type="Pfam" id="PF17782"/>
    </source>
</evidence>
<proteinExistence type="inferred from homology"/>
<dbReference type="Gene3D" id="1.10.10.10">
    <property type="entry name" value="Winged helix-like DNA-binding domain superfamily/Winged helix DNA-binding domain"/>
    <property type="match status" value="1"/>
</dbReference>
<dbReference type="Pfam" id="PF02481">
    <property type="entry name" value="DNA_processg_A"/>
    <property type="match status" value="1"/>
</dbReference>
<dbReference type="HOGENOM" id="CLU_029601_0_3_9"/>
<dbReference type="InterPro" id="IPR041614">
    <property type="entry name" value="DprA_WH"/>
</dbReference>
<dbReference type="SUPFAM" id="SSF46785">
    <property type="entry name" value="Winged helix' DNA-binding domain"/>
    <property type="match status" value="1"/>
</dbReference>
<dbReference type="KEGG" id="amt:Amet_2736"/>
<dbReference type="InterPro" id="IPR057666">
    <property type="entry name" value="DrpA_SLOG"/>
</dbReference>
<dbReference type="InterPro" id="IPR036390">
    <property type="entry name" value="WH_DNA-bd_sf"/>
</dbReference>
<dbReference type="SUPFAM" id="SSF102405">
    <property type="entry name" value="MCP/YpsA-like"/>
    <property type="match status" value="1"/>
</dbReference>
<keyword evidence="5" id="KW-1185">Reference proteome</keyword>
<dbReference type="Proteomes" id="UP000001572">
    <property type="component" value="Chromosome"/>
</dbReference>
<comment type="similarity">
    <text evidence="1">Belongs to the DprA/Smf family.</text>
</comment>
<feature type="domain" description="DprA winged helix" evidence="3">
    <location>
        <begin position="300"/>
        <end position="359"/>
    </location>
</feature>
<dbReference type="PANTHER" id="PTHR43022">
    <property type="entry name" value="PROTEIN SMF"/>
    <property type="match status" value="1"/>
</dbReference>
<reference evidence="5" key="1">
    <citation type="journal article" date="2016" name="Genome Announc.">
        <title>Complete genome sequence of Alkaliphilus metalliredigens strain QYMF, an alkaliphilic and metal-reducing bacterium isolated from borax-contaminated leachate ponds.</title>
        <authorList>
            <person name="Hwang C."/>
            <person name="Copeland A."/>
            <person name="Lucas S."/>
            <person name="Lapidus A."/>
            <person name="Barry K."/>
            <person name="Detter J.C."/>
            <person name="Glavina Del Rio T."/>
            <person name="Hammon N."/>
            <person name="Israni S."/>
            <person name="Dalin E."/>
            <person name="Tice H."/>
            <person name="Pitluck S."/>
            <person name="Chertkov O."/>
            <person name="Brettin T."/>
            <person name="Bruce D."/>
            <person name="Han C."/>
            <person name="Schmutz J."/>
            <person name="Larimer F."/>
            <person name="Land M.L."/>
            <person name="Hauser L."/>
            <person name="Kyrpides N."/>
            <person name="Mikhailova N."/>
            <person name="Ye Q."/>
            <person name="Zhou J."/>
            <person name="Richardson P."/>
            <person name="Fields M.W."/>
        </authorList>
    </citation>
    <scope>NUCLEOTIDE SEQUENCE [LARGE SCALE GENOMIC DNA]</scope>
    <source>
        <strain evidence="5">QYMF</strain>
    </source>
</reference>
<dbReference type="AlphaFoldDB" id="A6TRR9"/>
<dbReference type="Gene3D" id="3.40.50.450">
    <property type="match status" value="1"/>
</dbReference>
<dbReference type="STRING" id="293826.Amet_2736"/>
<evidence type="ECO:0000256" key="1">
    <source>
        <dbReference type="ARBA" id="ARBA00006525"/>
    </source>
</evidence>
<dbReference type="NCBIfam" id="TIGR00732">
    <property type="entry name" value="dprA"/>
    <property type="match status" value="1"/>
</dbReference>
<evidence type="ECO:0000259" key="2">
    <source>
        <dbReference type="Pfam" id="PF02481"/>
    </source>
</evidence>
<protein>
    <submittedName>
        <fullName evidence="4">DNA protecting protein DprA</fullName>
    </submittedName>
</protein>
<dbReference type="EMBL" id="CP000724">
    <property type="protein sequence ID" value="ABR48887.1"/>
    <property type="molecule type" value="Genomic_DNA"/>
</dbReference>
<dbReference type="eggNOG" id="COG0758">
    <property type="taxonomic scope" value="Bacteria"/>
</dbReference>
<dbReference type="PANTHER" id="PTHR43022:SF1">
    <property type="entry name" value="PROTEIN SMF"/>
    <property type="match status" value="1"/>
</dbReference>
<evidence type="ECO:0000313" key="4">
    <source>
        <dbReference type="EMBL" id="ABR48887.1"/>
    </source>
</evidence>
<sequence length="365" mass="40719">MNLSKKDILIWLSHIGGVDHQVLSFMKNYFGSIEEIWTAESKHIFHCLHNHSIIASRMMKNRNIEFYEKAIREIERSHIHVITELDTNYPEKLRHIYRPPFVLYQRGKLNMAKPGIAIVGARKATPYGKWVAQKFAQELAAYHIGVISGLALGVDTASHQGALQKEGYTIAVLGCGLEQCYPASNQMLFNKIIESDGCILSEYAPGTPPLKHHFPMRNRIISALSDGVVIIEAGKRSGAMITVECGIDQGKEIYAVPGNINSGQSYGPNNLIQQGAKPLLEISNIIEDLEKIYRLESPQTAEQLERDLSEKEILVYKVIEENPVSIDAVINRTGIHISELSALLTILEIKGFITQLSGNTFTVSK</sequence>
<dbReference type="OrthoDB" id="9785707at2"/>
<evidence type="ECO:0000313" key="5">
    <source>
        <dbReference type="Proteomes" id="UP000001572"/>
    </source>
</evidence>
<dbReference type="InterPro" id="IPR003488">
    <property type="entry name" value="DprA"/>
</dbReference>
<dbReference type="GO" id="GO:0009294">
    <property type="term" value="P:DNA-mediated transformation"/>
    <property type="evidence" value="ECO:0007669"/>
    <property type="project" value="InterPro"/>
</dbReference>
<gene>
    <name evidence="4" type="ordered locus">Amet_2736</name>
</gene>
<feature type="domain" description="Smf/DprA SLOG" evidence="2">
    <location>
        <begin position="81"/>
        <end position="289"/>
    </location>
</feature>
<dbReference type="InterPro" id="IPR036388">
    <property type="entry name" value="WH-like_DNA-bd_sf"/>
</dbReference>
<organism evidence="4 5">
    <name type="scientific">Alkaliphilus metalliredigens (strain QYMF)</name>
    <dbReference type="NCBI Taxonomy" id="293826"/>
    <lineage>
        <taxon>Bacteria</taxon>
        <taxon>Bacillati</taxon>
        <taxon>Bacillota</taxon>
        <taxon>Clostridia</taxon>
        <taxon>Peptostreptococcales</taxon>
        <taxon>Natronincolaceae</taxon>
        <taxon>Alkaliphilus</taxon>
    </lineage>
</organism>
<dbReference type="Pfam" id="PF17782">
    <property type="entry name" value="WHD_DprA"/>
    <property type="match status" value="1"/>
</dbReference>
<dbReference type="RefSeq" id="WP_012063859.1">
    <property type="nucleotide sequence ID" value="NC_009633.1"/>
</dbReference>
<accession>A6TRR9</accession>